<name>A0AAV4SSN2_9ARAC</name>
<dbReference type="EMBL" id="BPLQ01008268">
    <property type="protein sequence ID" value="GIY36284.1"/>
    <property type="molecule type" value="Genomic_DNA"/>
</dbReference>
<dbReference type="PROSITE" id="PS50835">
    <property type="entry name" value="IG_LIKE"/>
    <property type="match status" value="1"/>
</dbReference>
<reference evidence="2 3" key="1">
    <citation type="submission" date="2021-06" db="EMBL/GenBank/DDBJ databases">
        <title>Caerostris darwini draft genome.</title>
        <authorList>
            <person name="Kono N."/>
            <person name="Arakawa K."/>
        </authorList>
    </citation>
    <scope>NUCLEOTIDE SEQUENCE [LARGE SCALE GENOMIC DNA]</scope>
</reference>
<dbReference type="InterPro" id="IPR013783">
    <property type="entry name" value="Ig-like_fold"/>
</dbReference>
<sequence>MYNAMKCSSGHLRLEPAGDFYAFFTGDSFFITCIPDPSSGATRLTWQTPNGRDITHTRGRVHVEPSAHNILGLELVVEEVRYKDQGTFTCSAVVDGRETTIKFNLKVYVETLFEFLMSSNWQNLGSQY</sequence>
<organism evidence="2 3">
    <name type="scientific">Caerostris darwini</name>
    <dbReference type="NCBI Taxonomy" id="1538125"/>
    <lineage>
        <taxon>Eukaryota</taxon>
        <taxon>Metazoa</taxon>
        <taxon>Ecdysozoa</taxon>
        <taxon>Arthropoda</taxon>
        <taxon>Chelicerata</taxon>
        <taxon>Arachnida</taxon>
        <taxon>Araneae</taxon>
        <taxon>Araneomorphae</taxon>
        <taxon>Entelegynae</taxon>
        <taxon>Araneoidea</taxon>
        <taxon>Araneidae</taxon>
        <taxon>Caerostris</taxon>
    </lineage>
</organism>
<dbReference type="InterPro" id="IPR003599">
    <property type="entry name" value="Ig_sub"/>
</dbReference>
<gene>
    <name evidence="2" type="primary">AVEN_6924_1</name>
    <name evidence="2" type="ORF">CDAR_556131</name>
</gene>
<dbReference type="Pfam" id="PF00047">
    <property type="entry name" value="ig"/>
    <property type="match status" value="1"/>
</dbReference>
<dbReference type="SMART" id="SM00409">
    <property type="entry name" value="IG"/>
    <property type="match status" value="1"/>
</dbReference>
<dbReference type="InterPro" id="IPR013151">
    <property type="entry name" value="Immunoglobulin_dom"/>
</dbReference>
<dbReference type="SUPFAM" id="SSF48726">
    <property type="entry name" value="Immunoglobulin"/>
    <property type="match status" value="1"/>
</dbReference>
<dbReference type="AlphaFoldDB" id="A0AAV4SSN2"/>
<proteinExistence type="predicted"/>
<feature type="domain" description="Ig-like" evidence="1">
    <location>
        <begin position="16"/>
        <end position="100"/>
    </location>
</feature>
<evidence type="ECO:0000259" key="1">
    <source>
        <dbReference type="PROSITE" id="PS50835"/>
    </source>
</evidence>
<dbReference type="InterPro" id="IPR007110">
    <property type="entry name" value="Ig-like_dom"/>
</dbReference>
<dbReference type="Proteomes" id="UP001054837">
    <property type="component" value="Unassembled WGS sequence"/>
</dbReference>
<dbReference type="InterPro" id="IPR036179">
    <property type="entry name" value="Ig-like_dom_sf"/>
</dbReference>
<dbReference type="Gene3D" id="2.60.40.10">
    <property type="entry name" value="Immunoglobulins"/>
    <property type="match status" value="1"/>
</dbReference>
<accession>A0AAV4SSN2</accession>
<evidence type="ECO:0000313" key="3">
    <source>
        <dbReference type="Proteomes" id="UP001054837"/>
    </source>
</evidence>
<evidence type="ECO:0000313" key="2">
    <source>
        <dbReference type="EMBL" id="GIY36284.1"/>
    </source>
</evidence>
<protein>
    <recommendedName>
        <fullName evidence="1">Ig-like domain-containing protein</fullName>
    </recommendedName>
</protein>
<comment type="caution">
    <text evidence="2">The sequence shown here is derived from an EMBL/GenBank/DDBJ whole genome shotgun (WGS) entry which is preliminary data.</text>
</comment>
<keyword evidence="3" id="KW-1185">Reference proteome</keyword>